<feature type="domain" description="TonB-dependent receptor plug" evidence="9">
    <location>
        <begin position="116"/>
        <end position="224"/>
    </location>
</feature>
<gene>
    <name evidence="10" type="ORF">EJA19_04130</name>
</gene>
<dbReference type="GO" id="GO:0009279">
    <property type="term" value="C:cell outer membrane"/>
    <property type="evidence" value="ECO:0007669"/>
    <property type="project" value="UniProtKB-SubCell"/>
</dbReference>
<dbReference type="OrthoDB" id="9768177at2"/>
<accession>A0A428K6H2</accession>
<dbReference type="Gene3D" id="2.40.170.20">
    <property type="entry name" value="TonB-dependent receptor, beta-barrel domain"/>
    <property type="match status" value="1"/>
</dbReference>
<evidence type="ECO:0000313" key="10">
    <source>
        <dbReference type="EMBL" id="RSK42078.1"/>
    </source>
</evidence>
<comment type="subcellular location">
    <subcellularLocation>
        <location evidence="1 7">Cell outer membrane</location>
        <topology evidence="1 7">Multi-pass membrane protein</topology>
    </subcellularLocation>
</comment>
<evidence type="ECO:0000256" key="8">
    <source>
        <dbReference type="SAM" id="SignalP"/>
    </source>
</evidence>
<evidence type="ECO:0000256" key="7">
    <source>
        <dbReference type="PROSITE-ProRule" id="PRU01360"/>
    </source>
</evidence>
<dbReference type="Pfam" id="PF07715">
    <property type="entry name" value="Plug"/>
    <property type="match status" value="1"/>
</dbReference>
<dbReference type="RefSeq" id="WP_125467067.1">
    <property type="nucleotide sequence ID" value="NZ_RWBG01000001.1"/>
</dbReference>
<dbReference type="Gene3D" id="2.60.40.1120">
    <property type="entry name" value="Carboxypeptidase-like, regulatory domain"/>
    <property type="match status" value="1"/>
</dbReference>
<dbReference type="InterPro" id="IPR037066">
    <property type="entry name" value="Plug_dom_sf"/>
</dbReference>
<protein>
    <submittedName>
        <fullName evidence="10">SusC/RagA family TonB-linked outer membrane protein</fullName>
    </submittedName>
</protein>
<dbReference type="Pfam" id="PF13715">
    <property type="entry name" value="CarbopepD_reg_2"/>
    <property type="match status" value="1"/>
</dbReference>
<feature type="signal peptide" evidence="8">
    <location>
        <begin position="1"/>
        <end position="22"/>
    </location>
</feature>
<dbReference type="NCBIfam" id="TIGR04057">
    <property type="entry name" value="SusC_RagA_signa"/>
    <property type="match status" value="1"/>
</dbReference>
<reference evidence="10 11" key="1">
    <citation type="submission" date="2018-12" db="EMBL/GenBank/DDBJ databases">
        <title>Mangrovimonas spongiae sp. nov., a novel member of the genus Mangrovimonas isolated from marine sponge.</title>
        <authorList>
            <person name="Zhuang L."/>
            <person name="Luo L."/>
        </authorList>
    </citation>
    <scope>NUCLEOTIDE SEQUENCE [LARGE SCALE GENOMIC DNA]</scope>
    <source>
        <strain evidence="10 11">HN-E26</strain>
    </source>
</reference>
<dbReference type="InterPro" id="IPR023997">
    <property type="entry name" value="TonB-dep_OMP_SusC/RagA_CS"/>
</dbReference>
<evidence type="ECO:0000256" key="6">
    <source>
        <dbReference type="ARBA" id="ARBA00023237"/>
    </source>
</evidence>
<dbReference type="Gene3D" id="2.170.130.10">
    <property type="entry name" value="TonB-dependent receptor, plug domain"/>
    <property type="match status" value="1"/>
</dbReference>
<dbReference type="SUPFAM" id="SSF49464">
    <property type="entry name" value="Carboxypeptidase regulatory domain-like"/>
    <property type="match status" value="1"/>
</dbReference>
<dbReference type="InterPro" id="IPR036942">
    <property type="entry name" value="Beta-barrel_TonB_sf"/>
</dbReference>
<evidence type="ECO:0000256" key="2">
    <source>
        <dbReference type="ARBA" id="ARBA00022448"/>
    </source>
</evidence>
<keyword evidence="2 7" id="KW-0813">Transport</keyword>
<dbReference type="Proteomes" id="UP000270620">
    <property type="component" value="Unassembled WGS sequence"/>
</dbReference>
<evidence type="ECO:0000256" key="5">
    <source>
        <dbReference type="ARBA" id="ARBA00023136"/>
    </source>
</evidence>
<evidence type="ECO:0000313" key="11">
    <source>
        <dbReference type="Proteomes" id="UP000270620"/>
    </source>
</evidence>
<feature type="chain" id="PRO_5019144998" evidence="8">
    <location>
        <begin position="23"/>
        <end position="1024"/>
    </location>
</feature>
<dbReference type="InterPro" id="IPR023996">
    <property type="entry name" value="TonB-dep_OMP_SusC/RagA"/>
</dbReference>
<evidence type="ECO:0000256" key="4">
    <source>
        <dbReference type="ARBA" id="ARBA00022692"/>
    </source>
</evidence>
<dbReference type="SUPFAM" id="SSF56935">
    <property type="entry name" value="Porins"/>
    <property type="match status" value="1"/>
</dbReference>
<keyword evidence="11" id="KW-1185">Reference proteome</keyword>
<dbReference type="NCBIfam" id="TIGR04056">
    <property type="entry name" value="OMP_RagA_SusC"/>
    <property type="match status" value="1"/>
</dbReference>
<proteinExistence type="inferred from homology"/>
<dbReference type="InterPro" id="IPR012910">
    <property type="entry name" value="Plug_dom"/>
</dbReference>
<dbReference type="PROSITE" id="PS52016">
    <property type="entry name" value="TONB_DEPENDENT_REC_3"/>
    <property type="match status" value="1"/>
</dbReference>
<dbReference type="InterPro" id="IPR039426">
    <property type="entry name" value="TonB-dep_rcpt-like"/>
</dbReference>
<dbReference type="AlphaFoldDB" id="A0A428K6H2"/>
<keyword evidence="6 7" id="KW-0998">Cell outer membrane</keyword>
<keyword evidence="3 7" id="KW-1134">Transmembrane beta strand</keyword>
<comment type="caution">
    <text evidence="10">The sequence shown here is derived from an EMBL/GenBank/DDBJ whole genome shotgun (WGS) entry which is preliminary data.</text>
</comment>
<dbReference type="InterPro" id="IPR008969">
    <property type="entry name" value="CarboxyPept-like_regulatory"/>
</dbReference>
<keyword evidence="8" id="KW-0732">Signal</keyword>
<sequence length="1024" mass="112601">MKTKFSGILTLFLAFVVQLSFAQEKQISGTISDENGLPLPGVNVIVKGTTNGTQTDFDGNYSITANQGDVLSYSFVGYATKEMTVGASNTMSFAMDPDVQAIDEVVITALGIKREKKEIAYQAEAIESEKLSTVNPTTAAQGLVGKISGLQINVQDNGVNPSSQILLRGLRSIGQNNSALIVIDGSRATQGAFDDLNPNDIENINVLKGSTAAALYGSDAANGALIVTTKRGKENSKFTVGVRSTTTFTQVAYMPDFQTEYGTGWQGDYDPIENTNWGPRFDGVPRQVGPTFDDGTYQTLPYAPVDDNLLNFYQTGVNLQNNVYFTGGGKNSSFYMSLGHQDTEGIIKNDDYERTTVRVNASQRLGNLELSLNSSFFRDNTNVVGSTIGSQDRPLYWFVLNTPANIPLENYQDWRNDLYASPDGYFNGYYQNPYWAIDTNRNTDRTNRLNGNIQASWDVADWLNITGRFSLNRATGTGKNWRAEQNYTGAYTRPDAVSSFVTDSEFQSTIYTSDLLATGNFTLFEDFSLKTILGATSYNQRYRQSSITANNLSILGFYDISNGTGELQGTVDEQEKRTYGFFADVTLGYRDFIYLNASGRQDYTSTLNPDDNSYFYPAIGLSFVVSEAFPSIKEGPIDLLKISANNSTVYNDLPIYQINERYAQSGSFPFGTINGFFAPGTFVDPDIKKEKINSTEINLNLSMFTGRLTLDGSYAKTMITDNIVNTTPSVASGGTNFLTNIGELENNAFDFTLAGDILRSDNGLNWNSALTFSSAETTVNKIGNGVTSVNLGSNIYAIEGEVFPQIQATSYVRDPQGRIVVDATNGRPLIGDLKPLGKTTPDYVIGWTNSLSYKGFNLSGTLDYRTGHVYYSQLADAMEFTGRSVESVSTNRQDFVMPNSVINVGTAENPQYVANNNIPVTGGRQSYWTDTYNDIKENYVRDATAVKLREIALSYDLPSKLIENLKLSKVSIGVVGRNLITWLPEENRFSDPEFNNTNSNAIGTGGYFQSPPTRSYGFNVNIEF</sequence>
<comment type="similarity">
    <text evidence="7">Belongs to the TonB-dependent receptor family.</text>
</comment>
<name>A0A428K6H2_9FLAO</name>
<organism evidence="10 11">
    <name type="scientific">Mangrovimonas spongiae</name>
    <dbReference type="NCBI Taxonomy" id="2494697"/>
    <lineage>
        <taxon>Bacteria</taxon>
        <taxon>Pseudomonadati</taxon>
        <taxon>Bacteroidota</taxon>
        <taxon>Flavobacteriia</taxon>
        <taxon>Flavobacteriales</taxon>
        <taxon>Flavobacteriaceae</taxon>
        <taxon>Mangrovimonas</taxon>
    </lineage>
</organism>
<keyword evidence="4 7" id="KW-0812">Transmembrane</keyword>
<evidence type="ECO:0000256" key="3">
    <source>
        <dbReference type="ARBA" id="ARBA00022452"/>
    </source>
</evidence>
<keyword evidence="5 7" id="KW-0472">Membrane</keyword>
<evidence type="ECO:0000256" key="1">
    <source>
        <dbReference type="ARBA" id="ARBA00004571"/>
    </source>
</evidence>
<evidence type="ECO:0000259" key="9">
    <source>
        <dbReference type="Pfam" id="PF07715"/>
    </source>
</evidence>
<dbReference type="EMBL" id="RWBG01000001">
    <property type="protein sequence ID" value="RSK42078.1"/>
    <property type="molecule type" value="Genomic_DNA"/>
</dbReference>